<dbReference type="EMBL" id="CDPU01000002">
    <property type="protein sequence ID" value="CEO45195.1"/>
    <property type="molecule type" value="Genomic_DNA"/>
</dbReference>
<gene>
    <name evidence="2" type="ORF">BN869_000001250_1</name>
    <name evidence="3" type="ORF">IM811_013936</name>
</gene>
<sequence length="70" mass="7141">MPDSPEPNPAIPDTIVQCDTCETWTSSVVDSSCPTEGCEGNLSSEPTTQEASGGTTNEGGGEPPMTNGTH</sequence>
<dbReference type="EMBL" id="JADCTT010000005">
    <property type="protein sequence ID" value="KAF9752142.1"/>
    <property type="molecule type" value="Genomic_DNA"/>
</dbReference>
<evidence type="ECO:0000313" key="2">
    <source>
        <dbReference type="EMBL" id="CEO45195.1"/>
    </source>
</evidence>
<proteinExistence type="predicted"/>
<reference evidence="2" key="1">
    <citation type="submission" date="2015-01" db="EMBL/GenBank/DDBJ databases">
        <authorList>
            <person name="Durling Mikael"/>
        </authorList>
    </citation>
    <scope>NUCLEOTIDE SEQUENCE</scope>
</reference>
<evidence type="ECO:0000313" key="3">
    <source>
        <dbReference type="EMBL" id="KAF9752142.1"/>
    </source>
</evidence>
<protein>
    <submittedName>
        <fullName evidence="2">Uncharacterized protein</fullName>
    </submittedName>
</protein>
<accession>A0A0B7JR62</accession>
<evidence type="ECO:0000256" key="1">
    <source>
        <dbReference type="SAM" id="MobiDB-lite"/>
    </source>
</evidence>
<name>A0A0B7JR62_BIOOC</name>
<feature type="region of interest" description="Disordered" evidence="1">
    <location>
        <begin position="30"/>
        <end position="70"/>
    </location>
</feature>
<organism evidence="2">
    <name type="scientific">Bionectria ochroleuca</name>
    <name type="common">Gliocladium roseum</name>
    <dbReference type="NCBI Taxonomy" id="29856"/>
    <lineage>
        <taxon>Eukaryota</taxon>
        <taxon>Fungi</taxon>
        <taxon>Dikarya</taxon>
        <taxon>Ascomycota</taxon>
        <taxon>Pezizomycotina</taxon>
        <taxon>Sordariomycetes</taxon>
        <taxon>Hypocreomycetidae</taxon>
        <taxon>Hypocreales</taxon>
        <taxon>Bionectriaceae</taxon>
        <taxon>Clonostachys</taxon>
    </lineage>
</organism>
<dbReference type="Proteomes" id="UP000616885">
    <property type="component" value="Unassembled WGS sequence"/>
</dbReference>
<dbReference type="AlphaFoldDB" id="A0A0B7JR62"/>
<reference evidence="3" key="2">
    <citation type="submission" date="2020-10" db="EMBL/GenBank/DDBJ databases">
        <title>High-Quality Genome Resource of Clonostachys rosea strain S41 by Oxford Nanopore Long-Read Sequencing.</title>
        <authorList>
            <person name="Wang H."/>
        </authorList>
    </citation>
    <scope>NUCLEOTIDE SEQUENCE</scope>
    <source>
        <strain evidence="3">S41</strain>
    </source>
</reference>
<feature type="compositionally biased region" description="Polar residues" evidence="1">
    <location>
        <begin position="41"/>
        <end position="52"/>
    </location>
</feature>